<keyword evidence="11" id="KW-0998">Cell outer membrane</keyword>
<dbReference type="NCBIfam" id="TIGR00548">
    <property type="entry name" value="lolB"/>
    <property type="match status" value="1"/>
</dbReference>
<dbReference type="RefSeq" id="WP_155587556.1">
    <property type="nucleotide sequence ID" value="NZ_WFKQ01000010.1"/>
</dbReference>
<dbReference type="Pfam" id="PF03550">
    <property type="entry name" value="LolB"/>
    <property type="match status" value="1"/>
</dbReference>
<comment type="similarity">
    <text evidence="2">Belongs to the LolB family.</text>
</comment>
<dbReference type="InterPro" id="IPR004565">
    <property type="entry name" value="OM_lipoprot_LolB"/>
</dbReference>
<evidence type="ECO:0000256" key="11">
    <source>
        <dbReference type="ARBA" id="ARBA00023237"/>
    </source>
</evidence>
<evidence type="ECO:0000256" key="1">
    <source>
        <dbReference type="ARBA" id="ARBA00004459"/>
    </source>
</evidence>
<sequence>MTLLFSSRAATVTQRPSDAMIDTSITATKPTNTPRMTKAWSGLALAACAVVITGCQTTQTLGGANTTQVVTAGDAQYPDLLKSFSIRGKIGVTTPKTQTAAAQSGSAFYVWAQEDERFAIDITGALGIGHTVIEYDGNTATLVSDRTGEISAASPEELLQQATGWQAPISQLRHWISGRPAPTDSNSELDAQGRLQTSQNGDWIARFDYKDSAAQTRRPNKITVMRNDGHRVILTIAHDK</sequence>
<keyword evidence="6" id="KW-0732">Signal</keyword>
<keyword evidence="10" id="KW-0143">Chaperone</keyword>
<comment type="subcellular location">
    <subcellularLocation>
        <location evidence="1">Cell outer membrane</location>
        <topology evidence="1">Lipid-anchor</topology>
    </subcellularLocation>
</comment>
<keyword evidence="9" id="KW-0564">Palmitate</keyword>
<dbReference type="GO" id="GO:0015031">
    <property type="term" value="P:protein transport"/>
    <property type="evidence" value="ECO:0007669"/>
    <property type="project" value="UniProtKB-KW"/>
</dbReference>
<dbReference type="AlphaFoldDB" id="A0A844M2Q5"/>
<comment type="subunit">
    <text evidence="3">Monomer.</text>
</comment>
<proteinExistence type="inferred from homology"/>
<keyword evidence="5" id="KW-0813">Transport</keyword>
<dbReference type="OrthoDB" id="9797618at2"/>
<evidence type="ECO:0000256" key="6">
    <source>
        <dbReference type="ARBA" id="ARBA00022729"/>
    </source>
</evidence>
<evidence type="ECO:0000313" key="13">
    <source>
        <dbReference type="EMBL" id="MUG33093.1"/>
    </source>
</evidence>
<evidence type="ECO:0000256" key="5">
    <source>
        <dbReference type="ARBA" id="ARBA00022448"/>
    </source>
</evidence>
<dbReference type="Proteomes" id="UP000442109">
    <property type="component" value="Unassembled WGS sequence"/>
</dbReference>
<evidence type="ECO:0000313" key="14">
    <source>
        <dbReference type="Proteomes" id="UP000442109"/>
    </source>
</evidence>
<keyword evidence="14" id="KW-1185">Reference proteome</keyword>
<keyword evidence="7" id="KW-0653">Protein transport</keyword>
<comment type="caution">
    <text evidence="13">The sequence shown here is derived from an EMBL/GenBank/DDBJ whole genome shotgun (WGS) entry which is preliminary data.</text>
</comment>
<evidence type="ECO:0000256" key="7">
    <source>
        <dbReference type="ARBA" id="ARBA00022927"/>
    </source>
</evidence>
<evidence type="ECO:0000256" key="3">
    <source>
        <dbReference type="ARBA" id="ARBA00011245"/>
    </source>
</evidence>
<dbReference type="InterPro" id="IPR029046">
    <property type="entry name" value="LolA/LolB/LppX"/>
</dbReference>
<keyword evidence="12 13" id="KW-0449">Lipoprotein</keyword>
<dbReference type="SUPFAM" id="SSF89392">
    <property type="entry name" value="Prokaryotic lipoproteins and lipoprotein localization factors"/>
    <property type="match status" value="1"/>
</dbReference>
<reference evidence="13 14" key="1">
    <citation type="journal article" date="2019" name="PLoS ONE">
        <title>Pup mortality in New Zealand sea lions (Phocarctos hookeri) at Enderby Island, Auckland Islands, 2013-18.</title>
        <authorList>
            <person name="Michael S.A."/>
            <person name="Hayman D.T.S."/>
            <person name="Gray R."/>
            <person name="Zhang J."/>
            <person name="Rogers L."/>
            <person name="Roe W.D."/>
        </authorList>
    </citation>
    <scope>NUCLEOTIDE SEQUENCE [LARGE SCALE GENOMIC DNA]</scope>
    <source>
        <strain evidence="13 14">SM868</strain>
    </source>
</reference>
<dbReference type="Gene3D" id="2.50.20.10">
    <property type="entry name" value="Lipoprotein localisation LolA/LolB/LppX"/>
    <property type="match status" value="1"/>
</dbReference>
<evidence type="ECO:0000256" key="12">
    <source>
        <dbReference type="ARBA" id="ARBA00023288"/>
    </source>
</evidence>
<gene>
    <name evidence="13" type="primary">lolB</name>
    <name evidence="13" type="ORF">GB996_09830</name>
</gene>
<evidence type="ECO:0000256" key="8">
    <source>
        <dbReference type="ARBA" id="ARBA00023136"/>
    </source>
</evidence>
<evidence type="ECO:0000256" key="9">
    <source>
        <dbReference type="ARBA" id="ARBA00023139"/>
    </source>
</evidence>
<evidence type="ECO:0000256" key="4">
    <source>
        <dbReference type="ARBA" id="ARBA00016202"/>
    </source>
</evidence>
<accession>A0A844M2Q5</accession>
<organism evidence="13 14">
    <name type="scientific">Psychrobacter sanguinis</name>
    <dbReference type="NCBI Taxonomy" id="861445"/>
    <lineage>
        <taxon>Bacteria</taxon>
        <taxon>Pseudomonadati</taxon>
        <taxon>Pseudomonadota</taxon>
        <taxon>Gammaproteobacteria</taxon>
        <taxon>Moraxellales</taxon>
        <taxon>Moraxellaceae</taxon>
        <taxon>Psychrobacter</taxon>
    </lineage>
</organism>
<name>A0A844M2Q5_9GAMM</name>
<evidence type="ECO:0000256" key="10">
    <source>
        <dbReference type="ARBA" id="ARBA00023186"/>
    </source>
</evidence>
<keyword evidence="8" id="KW-0472">Membrane</keyword>
<protein>
    <recommendedName>
        <fullName evidence="4">Outer-membrane lipoprotein LolB</fullName>
    </recommendedName>
</protein>
<dbReference type="CDD" id="cd16326">
    <property type="entry name" value="LolB"/>
    <property type="match status" value="1"/>
</dbReference>
<dbReference type="GO" id="GO:0009279">
    <property type="term" value="C:cell outer membrane"/>
    <property type="evidence" value="ECO:0007669"/>
    <property type="project" value="UniProtKB-SubCell"/>
</dbReference>
<evidence type="ECO:0000256" key="2">
    <source>
        <dbReference type="ARBA" id="ARBA00009696"/>
    </source>
</evidence>
<dbReference type="EMBL" id="WFKQ01000010">
    <property type="protein sequence ID" value="MUG33093.1"/>
    <property type="molecule type" value="Genomic_DNA"/>
</dbReference>